<dbReference type="PANTHER" id="PTHR15710">
    <property type="entry name" value="E3 UBIQUITIN-PROTEIN LIGASE PRAJA"/>
    <property type="match status" value="1"/>
</dbReference>
<keyword evidence="7" id="KW-0833">Ubl conjugation pathway</keyword>
<protein>
    <recommendedName>
        <fullName evidence="3">RING-type E3 ubiquitin transferase</fullName>
        <ecNumber evidence="3">2.3.2.27</ecNumber>
    </recommendedName>
</protein>
<organism evidence="12 13">
    <name type="scientific">Dendrobium thyrsiflorum</name>
    <name type="common">Pinecone-like raceme dendrobium</name>
    <name type="synonym">Orchid</name>
    <dbReference type="NCBI Taxonomy" id="117978"/>
    <lineage>
        <taxon>Eukaryota</taxon>
        <taxon>Viridiplantae</taxon>
        <taxon>Streptophyta</taxon>
        <taxon>Embryophyta</taxon>
        <taxon>Tracheophyta</taxon>
        <taxon>Spermatophyta</taxon>
        <taxon>Magnoliopsida</taxon>
        <taxon>Liliopsida</taxon>
        <taxon>Asparagales</taxon>
        <taxon>Orchidaceae</taxon>
        <taxon>Epidendroideae</taxon>
        <taxon>Malaxideae</taxon>
        <taxon>Dendrobiinae</taxon>
        <taxon>Dendrobium</taxon>
    </lineage>
</organism>
<dbReference type="SUPFAM" id="SSF57850">
    <property type="entry name" value="RING/U-box"/>
    <property type="match status" value="1"/>
</dbReference>
<gene>
    <name evidence="12" type="ORF">M5K25_001380</name>
</gene>
<reference evidence="12 13" key="1">
    <citation type="journal article" date="2024" name="Plant Biotechnol. J.">
        <title>Dendrobium thyrsiflorum genome and its molecular insights into genes involved in important horticultural traits.</title>
        <authorList>
            <person name="Chen B."/>
            <person name="Wang J.Y."/>
            <person name="Zheng P.J."/>
            <person name="Li K.L."/>
            <person name="Liang Y.M."/>
            <person name="Chen X.F."/>
            <person name="Zhang C."/>
            <person name="Zhao X."/>
            <person name="He X."/>
            <person name="Zhang G.Q."/>
            <person name="Liu Z.J."/>
            <person name="Xu Q."/>
        </authorList>
    </citation>
    <scope>NUCLEOTIDE SEQUENCE [LARGE SCALE GENOMIC DNA]</scope>
    <source>
        <strain evidence="12">GZMU011</strain>
    </source>
</reference>
<accession>A0ABD0VR90</accession>
<dbReference type="AlphaFoldDB" id="A0ABD0VR90"/>
<dbReference type="Gene3D" id="3.30.40.10">
    <property type="entry name" value="Zinc/RING finger domain, C3HC4 (zinc finger)"/>
    <property type="match status" value="1"/>
</dbReference>
<dbReference type="InterPro" id="IPR013083">
    <property type="entry name" value="Znf_RING/FYVE/PHD"/>
</dbReference>
<evidence type="ECO:0000256" key="8">
    <source>
        <dbReference type="ARBA" id="ARBA00022833"/>
    </source>
</evidence>
<evidence type="ECO:0000256" key="6">
    <source>
        <dbReference type="ARBA" id="ARBA00022771"/>
    </source>
</evidence>
<feature type="region of interest" description="Disordered" evidence="10">
    <location>
        <begin position="301"/>
        <end position="338"/>
    </location>
</feature>
<evidence type="ECO:0000313" key="13">
    <source>
        <dbReference type="Proteomes" id="UP001552299"/>
    </source>
</evidence>
<evidence type="ECO:0000256" key="9">
    <source>
        <dbReference type="PROSITE-ProRule" id="PRU00175"/>
    </source>
</evidence>
<evidence type="ECO:0000256" key="7">
    <source>
        <dbReference type="ARBA" id="ARBA00022786"/>
    </source>
</evidence>
<comment type="caution">
    <text evidence="12">The sequence shown here is derived from an EMBL/GenBank/DDBJ whole genome shotgun (WGS) entry which is preliminary data.</text>
</comment>
<dbReference type="GO" id="GO:0000209">
    <property type="term" value="P:protein polyubiquitination"/>
    <property type="evidence" value="ECO:0007669"/>
    <property type="project" value="UniProtKB-ARBA"/>
</dbReference>
<dbReference type="GO" id="GO:0008270">
    <property type="term" value="F:zinc ion binding"/>
    <property type="evidence" value="ECO:0007669"/>
    <property type="project" value="UniProtKB-KW"/>
</dbReference>
<dbReference type="InterPro" id="IPR001841">
    <property type="entry name" value="Znf_RING"/>
</dbReference>
<feature type="domain" description="RING-type" evidence="11">
    <location>
        <begin position="197"/>
        <end position="238"/>
    </location>
</feature>
<dbReference type="EMBL" id="JANQDX010000002">
    <property type="protein sequence ID" value="KAL0927218.1"/>
    <property type="molecule type" value="Genomic_DNA"/>
</dbReference>
<evidence type="ECO:0000256" key="10">
    <source>
        <dbReference type="SAM" id="MobiDB-lite"/>
    </source>
</evidence>
<comment type="pathway">
    <text evidence="2">Protein modification; protein ubiquitination.</text>
</comment>
<keyword evidence="6 9" id="KW-0863">Zinc-finger</keyword>
<proteinExistence type="predicted"/>
<keyword evidence="5" id="KW-0479">Metal-binding</keyword>
<name>A0ABD0VR90_DENTH</name>
<evidence type="ECO:0000313" key="12">
    <source>
        <dbReference type="EMBL" id="KAL0927218.1"/>
    </source>
</evidence>
<evidence type="ECO:0000256" key="3">
    <source>
        <dbReference type="ARBA" id="ARBA00012483"/>
    </source>
</evidence>
<sequence>MSSAEPPAGGDDSATLKYFCYHCSTAIPIDPSTGTVLVCPICGRRSIEESDRPSSSYTPSSPPLNPAATPFIAVSPSTGATISRSASFQYRHIGEDVVHVISDSGFFSPPYPTAVPVPNPLPTVGSDISFRFLGGYVDNCLNEGAIMNTSDIQRQIVQLLQIYAEFMARQAAPPAAIAALPDVNMTEELLHSAGAQCPVCTEDFQIGEEVKQLPCKHVYHKSCIVPWLQMRNSCPVCRSKLESDDPNSEEQRRALNLQPVITGTQMASSGQQNTGEQTPESMATIFQIELLWPIVSSPFGIRGSEDRHGGVGPAGQGNGANSSGDEASGPVEQQEGLD</sequence>
<keyword evidence="4" id="KW-0808">Transferase</keyword>
<feature type="region of interest" description="Disordered" evidence="10">
    <location>
        <begin position="257"/>
        <end position="279"/>
    </location>
</feature>
<evidence type="ECO:0000256" key="5">
    <source>
        <dbReference type="ARBA" id="ARBA00022723"/>
    </source>
</evidence>
<keyword evidence="13" id="KW-1185">Reference proteome</keyword>
<comment type="catalytic activity">
    <reaction evidence="1">
        <text>S-ubiquitinyl-[E2 ubiquitin-conjugating enzyme]-L-cysteine + [acceptor protein]-L-lysine = [E2 ubiquitin-conjugating enzyme]-L-cysteine + N(6)-ubiquitinyl-[acceptor protein]-L-lysine.</text>
        <dbReference type="EC" id="2.3.2.27"/>
    </reaction>
</comment>
<feature type="compositionally biased region" description="Polar residues" evidence="10">
    <location>
        <begin position="259"/>
        <end position="279"/>
    </location>
</feature>
<dbReference type="EC" id="2.3.2.27" evidence="3"/>
<dbReference type="Pfam" id="PF13639">
    <property type="entry name" value="zf-RING_2"/>
    <property type="match status" value="1"/>
</dbReference>
<dbReference type="Proteomes" id="UP001552299">
    <property type="component" value="Unassembled WGS sequence"/>
</dbReference>
<evidence type="ECO:0000256" key="1">
    <source>
        <dbReference type="ARBA" id="ARBA00000900"/>
    </source>
</evidence>
<dbReference type="FunFam" id="3.30.40.10:FF:000069">
    <property type="entry name" value="E3 ubiquitin-protein ligase RNF115"/>
    <property type="match status" value="1"/>
</dbReference>
<dbReference type="PROSITE" id="PS50089">
    <property type="entry name" value="ZF_RING_2"/>
    <property type="match status" value="1"/>
</dbReference>
<evidence type="ECO:0000256" key="2">
    <source>
        <dbReference type="ARBA" id="ARBA00004906"/>
    </source>
</evidence>
<dbReference type="PANTHER" id="PTHR15710:SF202">
    <property type="entry name" value="RING-TYPE E3 UBIQUITIN TRANSFERASE"/>
    <property type="match status" value="1"/>
</dbReference>
<evidence type="ECO:0000256" key="4">
    <source>
        <dbReference type="ARBA" id="ARBA00022679"/>
    </source>
</evidence>
<evidence type="ECO:0000259" key="11">
    <source>
        <dbReference type="PROSITE" id="PS50089"/>
    </source>
</evidence>
<dbReference type="SMART" id="SM00184">
    <property type="entry name" value="RING"/>
    <property type="match status" value="1"/>
</dbReference>
<keyword evidence="8" id="KW-0862">Zinc</keyword>
<dbReference type="CDD" id="cd16667">
    <property type="entry name" value="RING-H2_RNF126-like"/>
    <property type="match status" value="1"/>
</dbReference>
<dbReference type="GO" id="GO:0061630">
    <property type="term" value="F:ubiquitin protein ligase activity"/>
    <property type="evidence" value="ECO:0007669"/>
    <property type="project" value="UniProtKB-EC"/>
</dbReference>